<gene>
    <name evidence="7" type="ordered locus">Phep_3721</name>
</gene>
<dbReference type="OrthoDB" id="669809at2"/>
<dbReference type="STRING" id="485917.Phep_3721"/>
<dbReference type="GO" id="GO:0003755">
    <property type="term" value="F:peptidyl-prolyl cis-trans isomerase activity"/>
    <property type="evidence" value="ECO:0007669"/>
    <property type="project" value="UniProtKB-UniRule"/>
</dbReference>
<name>C6XUB9_PEDHD</name>
<dbReference type="RefSeq" id="WP_015809521.1">
    <property type="nucleotide sequence ID" value="NC_013061.1"/>
</dbReference>
<evidence type="ECO:0000313" key="8">
    <source>
        <dbReference type="Proteomes" id="UP000000852"/>
    </source>
</evidence>
<dbReference type="InterPro" id="IPR001179">
    <property type="entry name" value="PPIase_FKBP_dom"/>
</dbReference>
<keyword evidence="8" id="KW-1185">Reference proteome</keyword>
<feature type="chain" id="PRO_5002974132" description="Peptidyl-prolyl cis-trans isomerase" evidence="5">
    <location>
        <begin position="20"/>
        <end position="164"/>
    </location>
</feature>
<evidence type="ECO:0000256" key="5">
    <source>
        <dbReference type="SAM" id="SignalP"/>
    </source>
</evidence>
<dbReference type="PROSITE" id="PS50059">
    <property type="entry name" value="FKBP_PPIASE"/>
    <property type="match status" value="1"/>
</dbReference>
<evidence type="ECO:0000313" key="7">
    <source>
        <dbReference type="EMBL" id="ACU05912.1"/>
    </source>
</evidence>
<sequence>MLKTRVLLGFVLMAAVFVACEKPAPYDDKAQLEIDDAIIVKYLKDSSVTAVKHSSGLYYNIISPGTGNVVYGDKDSIYAKYRLKVLKDSVLRDRSLDSTFIFLLPGYIEGWQTGTRLIQPGGAIRLIIPSALGFKDRAVTSPVIPPNSILDITLEILSVNKKPK</sequence>
<evidence type="ECO:0000256" key="2">
    <source>
        <dbReference type="ARBA" id="ARBA00023110"/>
    </source>
</evidence>
<dbReference type="SUPFAM" id="SSF54534">
    <property type="entry name" value="FKBP-like"/>
    <property type="match status" value="1"/>
</dbReference>
<dbReference type="eggNOG" id="COG0545">
    <property type="taxonomic scope" value="Bacteria"/>
</dbReference>
<dbReference type="EC" id="5.2.1.8" evidence="4"/>
<dbReference type="AlphaFoldDB" id="C6XUB9"/>
<protein>
    <recommendedName>
        <fullName evidence="4">Peptidyl-prolyl cis-trans isomerase</fullName>
        <ecNumber evidence="4">5.2.1.8</ecNumber>
    </recommendedName>
</protein>
<comment type="catalytic activity">
    <reaction evidence="1 3 4">
        <text>[protein]-peptidylproline (omega=180) = [protein]-peptidylproline (omega=0)</text>
        <dbReference type="Rhea" id="RHEA:16237"/>
        <dbReference type="Rhea" id="RHEA-COMP:10747"/>
        <dbReference type="Rhea" id="RHEA-COMP:10748"/>
        <dbReference type="ChEBI" id="CHEBI:83833"/>
        <dbReference type="ChEBI" id="CHEBI:83834"/>
        <dbReference type="EC" id="5.2.1.8"/>
    </reaction>
</comment>
<evidence type="ECO:0000256" key="1">
    <source>
        <dbReference type="ARBA" id="ARBA00000971"/>
    </source>
</evidence>
<evidence type="ECO:0000256" key="3">
    <source>
        <dbReference type="PROSITE-ProRule" id="PRU00277"/>
    </source>
</evidence>
<evidence type="ECO:0000256" key="4">
    <source>
        <dbReference type="RuleBase" id="RU003915"/>
    </source>
</evidence>
<dbReference type="KEGG" id="phe:Phep_3721"/>
<dbReference type="PROSITE" id="PS51257">
    <property type="entry name" value="PROKAR_LIPOPROTEIN"/>
    <property type="match status" value="1"/>
</dbReference>
<feature type="signal peptide" evidence="5">
    <location>
        <begin position="1"/>
        <end position="19"/>
    </location>
</feature>
<dbReference type="Proteomes" id="UP000000852">
    <property type="component" value="Chromosome"/>
</dbReference>
<keyword evidence="5" id="KW-0732">Signal</keyword>
<reference evidence="7 8" key="1">
    <citation type="journal article" date="2009" name="Stand. Genomic Sci.">
        <title>Complete genome sequence of Pedobacter heparinus type strain (HIM 762-3).</title>
        <authorList>
            <person name="Han C."/>
            <person name="Spring S."/>
            <person name="Lapidus A."/>
            <person name="Del Rio T.G."/>
            <person name="Tice H."/>
            <person name="Copeland A."/>
            <person name="Cheng J.F."/>
            <person name="Lucas S."/>
            <person name="Chen F."/>
            <person name="Nolan M."/>
            <person name="Bruce D."/>
            <person name="Goodwin L."/>
            <person name="Pitluck S."/>
            <person name="Ivanova N."/>
            <person name="Mavromatis K."/>
            <person name="Mikhailova N."/>
            <person name="Pati A."/>
            <person name="Chen A."/>
            <person name="Palaniappan K."/>
            <person name="Land M."/>
            <person name="Hauser L."/>
            <person name="Chang Y.J."/>
            <person name="Jeffries C.C."/>
            <person name="Saunders E."/>
            <person name="Chertkov O."/>
            <person name="Brettin T."/>
            <person name="Goker M."/>
            <person name="Rohde M."/>
            <person name="Bristow J."/>
            <person name="Eisen J.A."/>
            <person name="Markowitz V."/>
            <person name="Hugenholtz P."/>
            <person name="Kyrpides N.C."/>
            <person name="Klenk H.P."/>
            <person name="Detter J.C."/>
        </authorList>
    </citation>
    <scope>NUCLEOTIDE SEQUENCE [LARGE SCALE GENOMIC DNA]</scope>
    <source>
        <strain evidence="8">ATCC 13125 / DSM 2366 / CIP 104194 / JCM 7457 / NBRC 12017 / NCIMB 9290 / NRRL B-14731 / HIM 762-3</strain>
    </source>
</reference>
<dbReference type="Gene3D" id="3.10.50.40">
    <property type="match status" value="1"/>
</dbReference>
<dbReference type="EMBL" id="CP001681">
    <property type="protein sequence ID" value="ACU05912.1"/>
    <property type="molecule type" value="Genomic_DNA"/>
</dbReference>
<dbReference type="Pfam" id="PF00254">
    <property type="entry name" value="FKBP_C"/>
    <property type="match status" value="1"/>
</dbReference>
<proteinExistence type="inferred from homology"/>
<dbReference type="InterPro" id="IPR046357">
    <property type="entry name" value="PPIase_dom_sf"/>
</dbReference>
<keyword evidence="2 3" id="KW-0697">Rotamase</keyword>
<comment type="similarity">
    <text evidence="4">Belongs to the FKBP-type PPIase family.</text>
</comment>
<keyword evidence="3 4" id="KW-0413">Isomerase</keyword>
<accession>C6XUB9</accession>
<feature type="domain" description="PPIase FKBP-type" evidence="6">
    <location>
        <begin position="74"/>
        <end position="160"/>
    </location>
</feature>
<dbReference type="HOGENOM" id="CLU_013615_7_2_10"/>
<evidence type="ECO:0000259" key="6">
    <source>
        <dbReference type="PROSITE" id="PS50059"/>
    </source>
</evidence>
<organism evidence="7 8">
    <name type="scientific">Pedobacter heparinus (strain ATCC 13125 / DSM 2366 / CIP 104194 / JCM 7457 / NBRC 12017 / NCIMB 9290 / NRRL B-14731 / HIM 762-3)</name>
    <dbReference type="NCBI Taxonomy" id="485917"/>
    <lineage>
        <taxon>Bacteria</taxon>
        <taxon>Pseudomonadati</taxon>
        <taxon>Bacteroidota</taxon>
        <taxon>Sphingobacteriia</taxon>
        <taxon>Sphingobacteriales</taxon>
        <taxon>Sphingobacteriaceae</taxon>
        <taxon>Pedobacter</taxon>
    </lineage>
</organism>